<dbReference type="AlphaFoldDB" id="A0A1F6DGF6"/>
<name>A0A1F6DGF6_9BACT</name>
<sequence length="110" mass="13130">MPYGIPQDIEQRIRRRDKNCVYCHKAMIYPCVGDERYNWATIEHFKENGPFYWAKGLKEEDLAICCFSCNSSRGNKGLLIWFKSKYCIDRNINEQTVAEPVKEYIRRIKK</sequence>
<accession>A0A1F6DGF6</accession>
<dbReference type="Gene3D" id="1.10.30.50">
    <property type="match status" value="1"/>
</dbReference>
<evidence type="ECO:0000313" key="1">
    <source>
        <dbReference type="EMBL" id="OGG60466.1"/>
    </source>
</evidence>
<evidence type="ECO:0008006" key="3">
    <source>
        <dbReference type="Google" id="ProtNLM"/>
    </source>
</evidence>
<evidence type="ECO:0000313" key="2">
    <source>
        <dbReference type="Proteomes" id="UP000178042"/>
    </source>
</evidence>
<comment type="caution">
    <text evidence="1">The sequence shown here is derived from an EMBL/GenBank/DDBJ whole genome shotgun (WGS) entry which is preliminary data.</text>
</comment>
<proteinExistence type="predicted"/>
<dbReference type="Proteomes" id="UP000178042">
    <property type="component" value="Unassembled WGS sequence"/>
</dbReference>
<gene>
    <name evidence="1" type="ORF">A3C86_01195</name>
</gene>
<organism evidence="1 2">
    <name type="scientific">Candidatus Kaiserbacteria bacterium RIFCSPHIGHO2_02_FULL_49_16</name>
    <dbReference type="NCBI Taxonomy" id="1798490"/>
    <lineage>
        <taxon>Bacteria</taxon>
        <taxon>Candidatus Kaiseribacteriota</taxon>
    </lineage>
</organism>
<protein>
    <recommendedName>
        <fullName evidence="3">HNH domain-containing protein</fullName>
    </recommendedName>
</protein>
<reference evidence="1 2" key="1">
    <citation type="journal article" date="2016" name="Nat. Commun.">
        <title>Thousands of microbial genomes shed light on interconnected biogeochemical processes in an aquifer system.</title>
        <authorList>
            <person name="Anantharaman K."/>
            <person name="Brown C.T."/>
            <person name="Hug L.A."/>
            <person name="Sharon I."/>
            <person name="Castelle C.J."/>
            <person name="Probst A.J."/>
            <person name="Thomas B.C."/>
            <person name="Singh A."/>
            <person name="Wilkins M.J."/>
            <person name="Karaoz U."/>
            <person name="Brodie E.L."/>
            <person name="Williams K.H."/>
            <person name="Hubbard S.S."/>
            <person name="Banfield J.F."/>
        </authorList>
    </citation>
    <scope>NUCLEOTIDE SEQUENCE [LARGE SCALE GENOMIC DNA]</scope>
</reference>
<dbReference type="EMBL" id="MFLD01000015">
    <property type="protein sequence ID" value="OGG60466.1"/>
    <property type="molecule type" value="Genomic_DNA"/>
</dbReference>